<dbReference type="WBParaSite" id="ALUE_0000844801-mRNA-1">
    <property type="protein sequence ID" value="ALUE_0000844801-mRNA-1"/>
    <property type="gene ID" value="ALUE_0000844801"/>
</dbReference>
<dbReference type="AlphaFoldDB" id="A0A9J2PG40"/>
<evidence type="ECO:0000313" key="4">
    <source>
        <dbReference type="WBParaSite" id="ALUE_0000844801-mRNA-1"/>
    </source>
</evidence>
<proteinExistence type="predicted"/>
<evidence type="ECO:0000256" key="1">
    <source>
        <dbReference type="SAM" id="MobiDB-lite"/>
    </source>
</evidence>
<keyword evidence="3" id="KW-1185">Reference proteome</keyword>
<dbReference type="Pfam" id="PF23674">
    <property type="entry name" value="RYYR-CCHC"/>
    <property type="match status" value="1"/>
</dbReference>
<reference evidence="4" key="1">
    <citation type="submission" date="2023-03" db="UniProtKB">
        <authorList>
            <consortium name="WormBaseParasite"/>
        </authorList>
    </citation>
    <scope>IDENTIFICATION</scope>
</reference>
<feature type="region of interest" description="Disordered" evidence="1">
    <location>
        <begin position="1"/>
        <end position="34"/>
    </location>
</feature>
<dbReference type="InterPro" id="IPR057001">
    <property type="entry name" value="RYYR-CCHC"/>
</dbReference>
<sequence>MDESDEDVNVASSNDGGTDDDCTGNESISVPSKRKHTRTSYIWSAVHENGEGTECKFCGIRLKCATSTNITAHMSRKHPQQLAALRATVDGTKRQRRKRPIPVSSPDTNLLQEMTADEQQTSFFSPHFPKYEPACCHSSFYRHEILLVLRTSECTCERPLICFNVHSYSDILRDLLYRYKLGYIGTLRALGNMVENATGRRYAISTLLRKVRKLDEEALLGQKGSIKADDHVLSLNDIRESGPSALCGRRTLSRKLHNTLITLPEQGGLRQYTFVKSSSDGQCEYYRCNNCAREKKRTGWGPTAYIKVQNECVISGKAAQHHPNCEVIEESRALTTAIDRQCRMQIRKGQSLPHNAYKKGFERAVELASLSGGEPGKKLSIAAAFPSWQRVRTSYFRMRREGLKETSTICSNAAEEADCRDIDHYRNGRIKMEVAPDCVMDDAETAPSRASLNVYAKKGKMKSDVMANVSVVSSSPNSSAEATEATGAMDLDCSGDMMDSMVSEIAGDETMLPQPFSGNESELTPNEHRADAASACSSRPVEEHMQQSNSSNTYRRHYLTRDPRTGRITLYKTMPLKTNAEHSVIQRCDSSDKDGGRKAVKGIRLRRAKFLDSSSASSNVSEDILSAPLSAFIGRKSASLQNDSTTLSYAKAAYNDSLPTVEESVKKTDHSSHDECSNIVLLSYVIMPANIAWTPVDHAVVGDVMLPQKPRVEMLDAAFDMKYQTGGDSIASCLREVGEMDAAAARQFKNDLIEVVTKYQKATLCKQTSWKR</sequence>
<evidence type="ECO:0000313" key="3">
    <source>
        <dbReference type="Proteomes" id="UP000036681"/>
    </source>
</evidence>
<accession>A0A9J2PG40</accession>
<evidence type="ECO:0000259" key="2">
    <source>
        <dbReference type="Pfam" id="PF23674"/>
    </source>
</evidence>
<organism evidence="3 4">
    <name type="scientific">Ascaris lumbricoides</name>
    <name type="common">Giant roundworm</name>
    <dbReference type="NCBI Taxonomy" id="6252"/>
    <lineage>
        <taxon>Eukaryota</taxon>
        <taxon>Metazoa</taxon>
        <taxon>Ecdysozoa</taxon>
        <taxon>Nematoda</taxon>
        <taxon>Chromadorea</taxon>
        <taxon>Rhabditida</taxon>
        <taxon>Spirurina</taxon>
        <taxon>Ascaridomorpha</taxon>
        <taxon>Ascaridoidea</taxon>
        <taxon>Ascarididae</taxon>
        <taxon>Ascaris</taxon>
    </lineage>
</organism>
<feature type="domain" description="RYYR-CCHC" evidence="2">
    <location>
        <begin position="249"/>
        <end position="325"/>
    </location>
</feature>
<dbReference type="Proteomes" id="UP000036681">
    <property type="component" value="Unplaced"/>
</dbReference>
<feature type="region of interest" description="Disordered" evidence="1">
    <location>
        <begin position="531"/>
        <end position="552"/>
    </location>
</feature>
<protein>
    <submittedName>
        <fullName evidence="4">BED-type domain-containing protein</fullName>
    </submittedName>
</protein>
<name>A0A9J2PG40_ASCLU</name>